<reference evidence="9 10" key="1">
    <citation type="submission" date="2022-10" db="EMBL/GenBank/DDBJ databases">
        <title>Draft genome sequence of Streptomyces sp. YSPA8.</title>
        <authorList>
            <person name="Moriuchi R."/>
            <person name="Dohra H."/>
            <person name="Yamamura H."/>
            <person name="Kodani S."/>
        </authorList>
    </citation>
    <scope>NUCLEOTIDE SEQUENCE [LARGE SCALE GENOMIC DNA]</scope>
    <source>
        <strain evidence="9 10">YSPA8</strain>
    </source>
</reference>
<keyword evidence="10" id="KW-1185">Reference proteome</keyword>
<dbReference type="CDD" id="cd16913">
    <property type="entry name" value="YkuD_like"/>
    <property type="match status" value="1"/>
</dbReference>
<dbReference type="SUPFAM" id="SSF141523">
    <property type="entry name" value="L,D-transpeptidase catalytic domain-like"/>
    <property type="match status" value="1"/>
</dbReference>
<evidence type="ECO:0000259" key="8">
    <source>
        <dbReference type="PROSITE" id="PS52029"/>
    </source>
</evidence>
<dbReference type="PROSITE" id="PS52029">
    <property type="entry name" value="LD_TPASE"/>
    <property type="match status" value="1"/>
</dbReference>
<dbReference type="RefSeq" id="WP_323448064.1">
    <property type="nucleotide sequence ID" value="NZ_BSBI01000006.1"/>
</dbReference>
<evidence type="ECO:0000256" key="7">
    <source>
        <dbReference type="SAM" id="SignalP"/>
    </source>
</evidence>
<accession>A0ABQ5P0A7</accession>
<evidence type="ECO:0000256" key="2">
    <source>
        <dbReference type="ARBA" id="ARBA00022679"/>
    </source>
</evidence>
<keyword evidence="5 6" id="KW-0961">Cell wall biogenesis/degradation</keyword>
<evidence type="ECO:0000256" key="6">
    <source>
        <dbReference type="PROSITE-ProRule" id="PRU01373"/>
    </source>
</evidence>
<comment type="pathway">
    <text evidence="1 6">Cell wall biogenesis; peptidoglycan biosynthesis.</text>
</comment>
<keyword evidence="4 6" id="KW-0573">Peptidoglycan synthesis</keyword>
<keyword evidence="2" id="KW-0808">Transferase</keyword>
<evidence type="ECO:0000256" key="5">
    <source>
        <dbReference type="ARBA" id="ARBA00023316"/>
    </source>
</evidence>
<feature type="domain" description="L,D-TPase catalytic" evidence="8">
    <location>
        <begin position="131"/>
        <end position="241"/>
    </location>
</feature>
<dbReference type="InterPro" id="IPR050979">
    <property type="entry name" value="LD-transpeptidase"/>
</dbReference>
<dbReference type="Pfam" id="PF03734">
    <property type="entry name" value="YkuD"/>
    <property type="match status" value="1"/>
</dbReference>
<dbReference type="Proteomes" id="UP001291653">
    <property type="component" value="Unassembled WGS sequence"/>
</dbReference>
<feature type="signal peptide" evidence="7">
    <location>
        <begin position="1"/>
        <end position="30"/>
    </location>
</feature>
<feature type="active site" description="Proton donor/acceptor" evidence="6">
    <location>
        <position position="202"/>
    </location>
</feature>
<dbReference type="InterPro" id="IPR005490">
    <property type="entry name" value="LD_TPept_cat_dom"/>
</dbReference>
<proteinExistence type="predicted"/>
<evidence type="ECO:0000313" key="9">
    <source>
        <dbReference type="EMBL" id="GLF96033.1"/>
    </source>
</evidence>
<protein>
    <submittedName>
        <fullName evidence="9">L,D-transpeptidase</fullName>
    </submittedName>
</protein>
<dbReference type="PANTHER" id="PTHR30582">
    <property type="entry name" value="L,D-TRANSPEPTIDASE"/>
    <property type="match status" value="1"/>
</dbReference>
<name>A0ABQ5P0A7_9ACTN</name>
<comment type="caution">
    <text evidence="9">The sequence shown here is derived from an EMBL/GenBank/DDBJ whole genome shotgun (WGS) entry which is preliminary data.</text>
</comment>
<feature type="chain" id="PRO_5046456411" evidence="7">
    <location>
        <begin position="31"/>
        <end position="247"/>
    </location>
</feature>
<dbReference type="EMBL" id="BSBI01000006">
    <property type="protein sequence ID" value="GLF96033.1"/>
    <property type="molecule type" value="Genomic_DNA"/>
</dbReference>
<dbReference type="Gene3D" id="2.40.440.10">
    <property type="entry name" value="L,D-transpeptidase catalytic domain-like"/>
    <property type="match status" value="1"/>
</dbReference>
<evidence type="ECO:0000256" key="1">
    <source>
        <dbReference type="ARBA" id="ARBA00004752"/>
    </source>
</evidence>
<dbReference type="PANTHER" id="PTHR30582:SF33">
    <property type="entry name" value="EXPORTED PROTEIN"/>
    <property type="match status" value="1"/>
</dbReference>
<gene>
    <name evidence="9" type="ORF">SYYSPA8_17070</name>
</gene>
<evidence type="ECO:0000256" key="3">
    <source>
        <dbReference type="ARBA" id="ARBA00022960"/>
    </source>
</evidence>
<keyword evidence="7" id="KW-0732">Signal</keyword>
<feature type="active site" description="Nucleophile" evidence="6">
    <location>
        <position position="217"/>
    </location>
</feature>
<evidence type="ECO:0000313" key="10">
    <source>
        <dbReference type="Proteomes" id="UP001291653"/>
    </source>
</evidence>
<keyword evidence="3 6" id="KW-0133">Cell shape</keyword>
<sequence length="247" mass="26474">MRPERSAPLGAGLLVALAFLGSPGASPAHAAGWGGSPARPPGVMVPAAVAVAAECSGETGPYQREAEAHLGLVVDGRQSAGDCEAIAAFQRKHGIEPAEGYAGLYTHRAVVWERALSEGDAIRGCPDTGGVVVCVDMNRQILWVEDAGRVVFRPVPARTGMPGYGTRTGWFEIFQREREFWSTQFEGPMPFAQFFSGGQALHASYRPIFEDPGSHGCVNLRYDDAQTLWNGLRIGDQVYVWGTRAGD</sequence>
<dbReference type="InterPro" id="IPR038063">
    <property type="entry name" value="Transpep_catalytic_dom"/>
</dbReference>
<organism evidence="9 10">
    <name type="scientific">Streptomyces yaizuensis</name>
    <dbReference type="NCBI Taxonomy" id="2989713"/>
    <lineage>
        <taxon>Bacteria</taxon>
        <taxon>Bacillati</taxon>
        <taxon>Actinomycetota</taxon>
        <taxon>Actinomycetes</taxon>
        <taxon>Kitasatosporales</taxon>
        <taxon>Streptomycetaceae</taxon>
        <taxon>Streptomyces</taxon>
    </lineage>
</organism>
<evidence type="ECO:0000256" key="4">
    <source>
        <dbReference type="ARBA" id="ARBA00022984"/>
    </source>
</evidence>